<accession>A0AAD8X1Y7</accession>
<comment type="similarity">
    <text evidence="1">Belongs to the gliadin/glutenin family.</text>
</comment>
<evidence type="ECO:0000256" key="2">
    <source>
        <dbReference type="ARBA" id="ARBA00022737"/>
    </source>
</evidence>
<evidence type="ECO:0000259" key="6">
    <source>
        <dbReference type="Pfam" id="PF13016"/>
    </source>
</evidence>
<evidence type="ECO:0000313" key="8">
    <source>
        <dbReference type="Proteomes" id="UP001231189"/>
    </source>
</evidence>
<dbReference type="AlphaFoldDB" id="A0AAD8X1Y7"/>
<dbReference type="Gene3D" id="1.10.110.10">
    <property type="entry name" value="Plant lipid-transfer and hydrophobic proteins"/>
    <property type="match status" value="1"/>
</dbReference>
<keyword evidence="3" id="KW-0758">Storage protein</keyword>
<evidence type="ECO:0000313" key="7">
    <source>
        <dbReference type="EMBL" id="KAK1692630.1"/>
    </source>
</evidence>
<comment type="caution">
    <text evidence="7">The sequence shown here is derived from an EMBL/GenBank/DDBJ whole genome shotgun (WGS) entry which is preliminary data.</text>
</comment>
<dbReference type="InterPro" id="IPR016140">
    <property type="entry name" value="Bifunc_inhib/LTP/seed_store"/>
</dbReference>
<gene>
    <name evidence="7" type="ORF">QYE76_009327</name>
</gene>
<dbReference type="InterPro" id="IPR036312">
    <property type="entry name" value="Bifun_inhib/LTP/seed_sf"/>
</dbReference>
<protein>
    <recommendedName>
        <fullName evidence="5">Prolamin</fullName>
    </recommendedName>
</protein>
<keyword evidence="8" id="KW-1185">Reference proteome</keyword>
<dbReference type="InterPro" id="IPR001954">
    <property type="entry name" value="Glia_glutenin"/>
</dbReference>
<evidence type="ECO:0000256" key="4">
    <source>
        <dbReference type="ARBA" id="ARBA00023129"/>
    </source>
</evidence>
<dbReference type="SUPFAM" id="SSF47699">
    <property type="entry name" value="Bifunctional inhibitor/lipid-transfer protein/seed storage 2S albumin"/>
    <property type="match status" value="1"/>
</dbReference>
<organism evidence="7 8">
    <name type="scientific">Lolium multiflorum</name>
    <name type="common">Italian ryegrass</name>
    <name type="synonym">Lolium perenne subsp. multiflorum</name>
    <dbReference type="NCBI Taxonomy" id="4521"/>
    <lineage>
        <taxon>Eukaryota</taxon>
        <taxon>Viridiplantae</taxon>
        <taxon>Streptophyta</taxon>
        <taxon>Embryophyta</taxon>
        <taxon>Tracheophyta</taxon>
        <taxon>Spermatophyta</taxon>
        <taxon>Magnoliopsida</taxon>
        <taxon>Liliopsida</taxon>
        <taxon>Poales</taxon>
        <taxon>Poaceae</taxon>
        <taxon>BOP clade</taxon>
        <taxon>Pooideae</taxon>
        <taxon>Poodae</taxon>
        <taxon>Poeae</taxon>
        <taxon>Poeae Chloroplast Group 2 (Poeae type)</taxon>
        <taxon>Loliodinae</taxon>
        <taxon>Loliinae</taxon>
        <taxon>Lolium</taxon>
    </lineage>
</organism>
<keyword evidence="2" id="KW-0677">Repeat</keyword>
<dbReference type="PANTHER" id="PTHR33454:SF7">
    <property type="entry name" value="ALPHA_BETA-GLIADIN MM1"/>
    <property type="match status" value="1"/>
</dbReference>
<proteinExistence type="inferred from homology"/>
<name>A0AAD8X1Y7_LOLMU</name>
<feature type="domain" description="Bifunctional inhibitor/plant lipid transfer protein/seed storage helical" evidence="6">
    <location>
        <begin position="2"/>
        <end position="44"/>
    </location>
</feature>
<reference evidence="7" key="1">
    <citation type="submission" date="2023-07" db="EMBL/GenBank/DDBJ databases">
        <title>A chromosome-level genome assembly of Lolium multiflorum.</title>
        <authorList>
            <person name="Chen Y."/>
            <person name="Copetti D."/>
            <person name="Kolliker R."/>
            <person name="Studer B."/>
        </authorList>
    </citation>
    <scope>NUCLEOTIDE SEQUENCE</scope>
    <source>
        <strain evidence="7">02402/16</strain>
        <tissue evidence="7">Leaf</tissue>
    </source>
</reference>
<dbReference type="Proteomes" id="UP001231189">
    <property type="component" value="Unassembled WGS sequence"/>
</dbReference>
<dbReference type="Pfam" id="PF13016">
    <property type="entry name" value="Gliadin"/>
    <property type="match status" value="1"/>
</dbReference>
<dbReference type="GO" id="GO:0045735">
    <property type="term" value="F:nutrient reservoir activity"/>
    <property type="evidence" value="ECO:0007669"/>
    <property type="project" value="UniProtKB-KW"/>
</dbReference>
<keyword evidence="4" id="KW-0708">Seed storage protein</keyword>
<evidence type="ECO:0000256" key="1">
    <source>
        <dbReference type="ARBA" id="ARBA00007506"/>
    </source>
</evidence>
<evidence type="ECO:0000256" key="3">
    <source>
        <dbReference type="ARBA" id="ARBA00022761"/>
    </source>
</evidence>
<dbReference type="PANTHER" id="PTHR33454">
    <property type="entry name" value="PROLAMIN PPROL 14P"/>
    <property type="match status" value="1"/>
</dbReference>
<dbReference type="EMBL" id="JAUUTY010000001">
    <property type="protein sequence ID" value="KAK1692630.1"/>
    <property type="molecule type" value="Genomic_DNA"/>
</dbReference>
<sequence length="131" mass="14396">MVPFLRSQILQQSSCEVMRQQCCQLLVQIPKQLQYPAIYSIVNSGFSMQQQQQLPQPHEKQVGQGLCQPQPQQAGQGFIQVHDLAKFEAMRNFALQTLPAMCKVAALGVLGLPTAPASPLFAPGLNQYGSN</sequence>
<evidence type="ECO:0000256" key="5">
    <source>
        <dbReference type="ARBA" id="ARBA00041747"/>
    </source>
</evidence>